<proteinExistence type="predicted"/>
<dbReference type="AlphaFoldDB" id="A0A2M9XZV1"/>
<name>A0A2M9XZV1_9LEPT</name>
<dbReference type="RefSeq" id="WP_100791518.1">
    <property type="nucleotide sequence ID" value="NZ_NPDQ01000006.1"/>
</dbReference>
<protein>
    <recommendedName>
        <fullName evidence="3">Lipoprotein</fullName>
    </recommendedName>
</protein>
<evidence type="ECO:0000313" key="1">
    <source>
        <dbReference type="EMBL" id="TGK97094.1"/>
    </source>
</evidence>
<organism evidence="1 2">
    <name type="scientific">Leptospira brenneri</name>
    <dbReference type="NCBI Taxonomy" id="2023182"/>
    <lineage>
        <taxon>Bacteria</taxon>
        <taxon>Pseudomonadati</taxon>
        <taxon>Spirochaetota</taxon>
        <taxon>Spirochaetia</taxon>
        <taxon>Leptospirales</taxon>
        <taxon>Leptospiraceae</taxon>
        <taxon>Leptospira</taxon>
    </lineage>
</organism>
<accession>A0A2M9XZV1</accession>
<gene>
    <name evidence="1" type="ORF">EHQ30_11045</name>
</gene>
<comment type="caution">
    <text evidence="1">The sequence shown here is derived from an EMBL/GenBank/DDBJ whole genome shotgun (WGS) entry which is preliminary data.</text>
</comment>
<keyword evidence="2" id="KW-1185">Reference proteome</keyword>
<dbReference type="PROSITE" id="PS51257">
    <property type="entry name" value="PROKAR_LIPOPROTEIN"/>
    <property type="match status" value="1"/>
</dbReference>
<dbReference type="OrthoDB" id="335758at2"/>
<evidence type="ECO:0008006" key="3">
    <source>
        <dbReference type="Google" id="ProtNLM"/>
    </source>
</evidence>
<dbReference type="Proteomes" id="UP000297891">
    <property type="component" value="Unassembled WGS sequence"/>
</dbReference>
<evidence type="ECO:0000313" key="2">
    <source>
        <dbReference type="Proteomes" id="UP000297891"/>
    </source>
</evidence>
<dbReference type="EMBL" id="RQFP01000001">
    <property type="protein sequence ID" value="TGK97094.1"/>
    <property type="molecule type" value="Genomic_DNA"/>
</dbReference>
<sequence length="176" mass="20012">MKNRKPFIKTILLFVFLLFQMIVTTLSCRESNQKSGWVPLSLISIAKEIEDQEKLNQCMGRVPGQICITVVEEHPANIRQINLLQAGIQISTLDVTGFPITDAMCYVYYNIEWGNGTPYRSTKIYLKNTSGEICGIGWEKHSGETKDQLLNLQGTEKQLNTVTEIESNGMTLKFYR</sequence>
<reference evidence="1" key="1">
    <citation type="journal article" date="2019" name="PLoS Negl. Trop. Dis.">
        <title>Revisiting the worldwide diversity of Leptospira species in the environment.</title>
        <authorList>
            <person name="Vincent A.T."/>
            <person name="Schiettekatte O."/>
            <person name="Bourhy P."/>
            <person name="Veyrier F.J."/>
            <person name="Picardeau M."/>
        </authorList>
    </citation>
    <scope>NUCLEOTIDE SEQUENCE [LARGE SCALE GENOMIC DNA]</scope>
    <source>
        <strain evidence="1">201800277</strain>
    </source>
</reference>